<dbReference type="CDD" id="cd19411">
    <property type="entry name" value="MCP2201-like_sensor"/>
    <property type="match status" value="1"/>
</dbReference>
<dbReference type="AlphaFoldDB" id="A0A172ZCE3"/>
<dbReference type="Proteomes" id="UP000078148">
    <property type="component" value="Chromosome"/>
</dbReference>
<dbReference type="InterPro" id="IPR003660">
    <property type="entry name" value="HAMP_dom"/>
</dbReference>
<dbReference type="GO" id="GO:0005886">
    <property type="term" value="C:plasma membrane"/>
    <property type="evidence" value="ECO:0007669"/>
    <property type="project" value="UniProtKB-SubCell"/>
</dbReference>
<feature type="domain" description="Methyl-accepting transducer" evidence="8">
    <location>
        <begin position="273"/>
        <end position="516"/>
    </location>
</feature>
<reference evidence="11" key="1">
    <citation type="submission" date="2015-10" db="EMBL/GenBank/DDBJ databases">
        <title>Genome of Paenibacillus bovis sp. nov.</title>
        <authorList>
            <person name="Wu Z."/>
            <person name="Gao C."/>
            <person name="Liu Z."/>
            <person name="Zheng H."/>
        </authorList>
    </citation>
    <scope>NUCLEOTIDE SEQUENCE [LARGE SCALE GENOMIC DNA]</scope>
    <source>
        <strain evidence="11">BD3526</strain>
    </source>
</reference>
<sequence length="531" mass="57296">MKWFHNLKTSAKIISSFILIVLILIAFGVYSLHNLEQSSERTSQISGNNLVSVQNLLGVQIYYQRLRVAVRDLNTTTDPDKQQTYLDKITQFKAGIDANIKTYTPLASTPVEQQGLQQFNAAYAKYIELYNQAIRLAQVPGAAGTAAFIEFKDNTLKQAGDELGTILDGLIDYNAKLAQQASADAGSDYQKARTLTMIILAFAVIFSLLLGYWIAHMISNPLKKLSALISQFAAGDLSSKSDIDTRDEVGQLSASVNTMADNLRDLIARISLSSQSVAAASQEISATTEEIAHTSSTQAEASASITELFKELSAAIDSVARSATETAELSNHTLDMAHQGGQVVNQSMISMQNMNTSIQRLEEDSQRIGEIISVIDDISNQTNLLALNAAIEAARAGEQGKGFAVVADEVRKLAERSMDATKQISSIIKIMQKNTQDSVASVRQSVEQSTQTGDSFQKIIHMVNDSAIRVNDIAAACEQESAQANEVMFSVESIAAASEESAAAAQETAASSQSLAKLAEDLNDSVSIFKV</sequence>
<dbReference type="OrthoDB" id="358716at2"/>
<dbReference type="CDD" id="cd11386">
    <property type="entry name" value="MCP_signal"/>
    <property type="match status" value="1"/>
</dbReference>
<keyword evidence="4 6" id="KW-0807">Transducer</keyword>
<reference evidence="10 11" key="2">
    <citation type="journal article" date="2016" name="Int. J. Syst. Evol. Microbiol.">
        <title>Paenibacillus bovis sp. nov., isolated from raw yak (Bos grunniens) milk.</title>
        <authorList>
            <person name="Gao C."/>
            <person name="Han J."/>
            <person name="Liu Z."/>
            <person name="Xu X."/>
            <person name="Hang F."/>
            <person name="Wu Z."/>
        </authorList>
    </citation>
    <scope>NUCLEOTIDE SEQUENCE [LARGE SCALE GENOMIC DNA]</scope>
    <source>
        <strain evidence="10 11">BD3526</strain>
    </source>
</reference>
<evidence type="ECO:0000256" key="7">
    <source>
        <dbReference type="SAM" id="Phobius"/>
    </source>
</evidence>
<keyword evidence="7" id="KW-1133">Transmembrane helix</keyword>
<gene>
    <name evidence="10" type="ORF">AR543_04315</name>
</gene>
<evidence type="ECO:0000256" key="2">
    <source>
        <dbReference type="ARBA" id="ARBA00022475"/>
    </source>
</evidence>
<organism evidence="10 11">
    <name type="scientific">Paenibacillus bovis</name>
    <dbReference type="NCBI Taxonomy" id="1616788"/>
    <lineage>
        <taxon>Bacteria</taxon>
        <taxon>Bacillati</taxon>
        <taxon>Bacillota</taxon>
        <taxon>Bacilli</taxon>
        <taxon>Bacillales</taxon>
        <taxon>Paenibacillaceae</taxon>
        <taxon>Paenibacillus</taxon>
    </lineage>
</organism>
<evidence type="ECO:0000256" key="4">
    <source>
        <dbReference type="ARBA" id="ARBA00023224"/>
    </source>
</evidence>
<dbReference type="STRING" id="1616788.AR543_04315"/>
<dbReference type="RefSeq" id="WP_060532125.1">
    <property type="nucleotide sequence ID" value="NZ_CP013023.1"/>
</dbReference>
<dbReference type="Gene3D" id="1.10.287.950">
    <property type="entry name" value="Methyl-accepting chemotaxis protein"/>
    <property type="match status" value="1"/>
</dbReference>
<feature type="domain" description="HAMP" evidence="9">
    <location>
        <begin position="216"/>
        <end position="268"/>
    </location>
</feature>
<dbReference type="KEGG" id="pbv:AR543_04315"/>
<comment type="subcellular location">
    <subcellularLocation>
        <location evidence="1">Cell membrane</location>
    </subcellularLocation>
</comment>
<proteinExistence type="inferred from homology"/>
<name>A0A172ZCE3_9BACL</name>
<dbReference type="PROSITE" id="PS50885">
    <property type="entry name" value="HAMP"/>
    <property type="match status" value="1"/>
</dbReference>
<dbReference type="GO" id="GO:0006935">
    <property type="term" value="P:chemotaxis"/>
    <property type="evidence" value="ECO:0007669"/>
    <property type="project" value="UniProtKB-ARBA"/>
</dbReference>
<dbReference type="SUPFAM" id="SSF58104">
    <property type="entry name" value="Methyl-accepting chemotaxis protein (MCP) signaling domain"/>
    <property type="match status" value="1"/>
</dbReference>
<evidence type="ECO:0000256" key="6">
    <source>
        <dbReference type="PROSITE-ProRule" id="PRU00284"/>
    </source>
</evidence>
<evidence type="ECO:0000256" key="5">
    <source>
        <dbReference type="ARBA" id="ARBA00029447"/>
    </source>
</evidence>
<dbReference type="InterPro" id="IPR004089">
    <property type="entry name" value="MCPsignal_dom"/>
</dbReference>
<dbReference type="CDD" id="cd06225">
    <property type="entry name" value="HAMP"/>
    <property type="match status" value="1"/>
</dbReference>
<dbReference type="PANTHER" id="PTHR32089">
    <property type="entry name" value="METHYL-ACCEPTING CHEMOTAXIS PROTEIN MCPB"/>
    <property type="match status" value="1"/>
</dbReference>
<dbReference type="PANTHER" id="PTHR32089:SF112">
    <property type="entry name" value="LYSOZYME-LIKE PROTEIN-RELATED"/>
    <property type="match status" value="1"/>
</dbReference>
<protein>
    <submittedName>
        <fullName evidence="10">Chemotaxis protein</fullName>
    </submittedName>
</protein>
<feature type="transmembrane region" description="Helical" evidence="7">
    <location>
        <begin position="13"/>
        <end position="32"/>
    </location>
</feature>
<dbReference type="SMART" id="SM00283">
    <property type="entry name" value="MA"/>
    <property type="match status" value="1"/>
</dbReference>
<dbReference type="InterPro" id="IPR024478">
    <property type="entry name" value="HlyB_4HB_MCP"/>
</dbReference>
<evidence type="ECO:0000313" key="11">
    <source>
        <dbReference type="Proteomes" id="UP000078148"/>
    </source>
</evidence>
<keyword evidence="7" id="KW-0812">Transmembrane</keyword>
<dbReference type="GO" id="GO:0007165">
    <property type="term" value="P:signal transduction"/>
    <property type="evidence" value="ECO:0007669"/>
    <property type="project" value="UniProtKB-KW"/>
</dbReference>
<dbReference type="InterPro" id="IPR047347">
    <property type="entry name" value="YvaQ-like_sensor"/>
</dbReference>
<dbReference type="Pfam" id="PF00672">
    <property type="entry name" value="HAMP"/>
    <property type="match status" value="1"/>
</dbReference>
<comment type="similarity">
    <text evidence="5">Belongs to the methyl-accepting chemotaxis (MCP) protein family.</text>
</comment>
<evidence type="ECO:0000256" key="3">
    <source>
        <dbReference type="ARBA" id="ARBA00023136"/>
    </source>
</evidence>
<evidence type="ECO:0000256" key="1">
    <source>
        <dbReference type="ARBA" id="ARBA00004236"/>
    </source>
</evidence>
<accession>A0A172ZCE3</accession>
<keyword evidence="3 7" id="KW-0472">Membrane</keyword>
<dbReference type="EMBL" id="CP013023">
    <property type="protein sequence ID" value="ANF95314.1"/>
    <property type="molecule type" value="Genomic_DNA"/>
</dbReference>
<dbReference type="Gene3D" id="6.10.340.10">
    <property type="match status" value="1"/>
</dbReference>
<evidence type="ECO:0000259" key="9">
    <source>
        <dbReference type="PROSITE" id="PS50885"/>
    </source>
</evidence>
<keyword evidence="2" id="KW-1003">Cell membrane</keyword>
<dbReference type="Pfam" id="PF00015">
    <property type="entry name" value="MCPsignal"/>
    <property type="match status" value="1"/>
</dbReference>
<dbReference type="SMART" id="SM00304">
    <property type="entry name" value="HAMP"/>
    <property type="match status" value="1"/>
</dbReference>
<evidence type="ECO:0000259" key="8">
    <source>
        <dbReference type="PROSITE" id="PS50111"/>
    </source>
</evidence>
<evidence type="ECO:0000313" key="10">
    <source>
        <dbReference type="EMBL" id="ANF95314.1"/>
    </source>
</evidence>
<dbReference type="PROSITE" id="PS50111">
    <property type="entry name" value="CHEMOTAXIS_TRANSDUC_2"/>
    <property type="match status" value="1"/>
</dbReference>
<dbReference type="FunFam" id="1.10.287.950:FF:000001">
    <property type="entry name" value="Methyl-accepting chemotaxis sensory transducer"/>
    <property type="match status" value="1"/>
</dbReference>
<keyword evidence="11" id="KW-1185">Reference proteome</keyword>
<dbReference type="Pfam" id="PF12729">
    <property type="entry name" value="4HB_MCP_1"/>
    <property type="match status" value="1"/>
</dbReference>
<feature type="transmembrane region" description="Helical" evidence="7">
    <location>
        <begin position="195"/>
        <end position="215"/>
    </location>
</feature>